<reference evidence="2" key="1">
    <citation type="journal article" date="2023" name="Mol. Phylogenet. Evol.">
        <title>Genome-scale phylogeny and comparative genomics of the fungal order Sordariales.</title>
        <authorList>
            <person name="Hensen N."/>
            <person name="Bonometti L."/>
            <person name="Westerberg I."/>
            <person name="Brannstrom I.O."/>
            <person name="Guillou S."/>
            <person name="Cros-Aarteil S."/>
            <person name="Calhoun S."/>
            <person name="Haridas S."/>
            <person name="Kuo A."/>
            <person name="Mondo S."/>
            <person name="Pangilinan J."/>
            <person name="Riley R."/>
            <person name="LaButti K."/>
            <person name="Andreopoulos B."/>
            <person name="Lipzen A."/>
            <person name="Chen C."/>
            <person name="Yan M."/>
            <person name="Daum C."/>
            <person name="Ng V."/>
            <person name="Clum A."/>
            <person name="Steindorff A."/>
            <person name="Ohm R.A."/>
            <person name="Martin F."/>
            <person name="Silar P."/>
            <person name="Natvig D.O."/>
            <person name="Lalanne C."/>
            <person name="Gautier V."/>
            <person name="Ament-Velasquez S.L."/>
            <person name="Kruys A."/>
            <person name="Hutchinson M.I."/>
            <person name="Powell A.J."/>
            <person name="Barry K."/>
            <person name="Miller A.N."/>
            <person name="Grigoriev I.V."/>
            <person name="Debuchy R."/>
            <person name="Gladieux P."/>
            <person name="Hiltunen Thoren M."/>
            <person name="Johannesson H."/>
        </authorList>
    </citation>
    <scope>NUCLEOTIDE SEQUENCE</scope>
    <source>
        <strain evidence="2">CBS 955.72</strain>
    </source>
</reference>
<dbReference type="PANTHER" id="PTHR43735">
    <property type="entry name" value="APOPTOSIS-INDUCING FACTOR 1"/>
    <property type="match status" value="1"/>
</dbReference>
<protein>
    <recommendedName>
        <fullName evidence="1">FAD/NAD(P)-binding domain-containing protein</fullName>
    </recommendedName>
</protein>
<dbReference type="GO" id="GO:0004174">
    <property type="term" value="F:electron-transferring-flavoprotein dehydrogenase activity"/>
    <property type="evidence" value="ECO:0007669"/>
    <property type="project" value="TreeGrafter"/>
</dbReference>
<name>A0AAJ0MAC8_9PEZI</name>
<gene>
    <name evidence="2" type="ORF">B0T25DRAFT_462460</name>
</gene>
<sequence length="388" mass="41405">MTALRNVVVVGGSYVGINAAKELATLLPATHRVLLIEPHSHFHHLFAFPRFAILPSHEHKAFIPYTHLFSDPRHQVVRAKVLSLHPAHVILDREWSHSTIVPFDYLIAATGTHLTPPGTVATDEKPAAVRYLQTYQQDLARAGSVVVVGGGAVGVQMACDLKEVYPAKKVTLVHSREQLMPFYHQGLSALVKERLGVLGVEMVLGSRAVVPEGGFPVGGGEGFVALRDGRRVPAEFVVVATGQTPNSRFVVAGLGEGLVNPENGFVRVRPTLQFGDGRFPNLFAVGDIADTGAHKAARPGSVQAAVAAKNIAAMVAGGEPVETITVAPAGIHLTLGLTRNVIFRNPDTAAGATEPFINLKDDGRADMGIEGVWERRGVTVTAPSDYHL</sequence>
<evidence type="ECO:0000259" key="1">
    <source>
        <dbReference type="Pfam" id="PF07992"/>
    </source>
</evidence>
<accession>A0AAJ0MAC8</accession>
<dbReference type="Pfam" id="PF07992">
    <property type="entry name" value="Pyr_redox_2"/>
    <property type="match status" value="1"/>
</dbReference>
<dbReference type="PANTHER" id="PTHR43735:SF11">
    <property type="entry name" value="HYPOTHETICAL OXIDOREDUCTASE (EUROFUNG)"/>
    <property type="match status" value="1"/>
</dbReference>
<dbReference type="EMBL" id="JAUIQD010000006">
    <property type="protein sequence ID" value="KAK3346141.1"/>
    <property type="molecule type" value="Genomic_DNA"/>
</dbReference>
<evidence type="ECO:0000313" key="3">
    <source>
        <dbReference type="Proteomes" id="UP001275084"/>
    </source>
</evidence>
<evidence type="ECO:0000313" key="2">
    <source>
        <dbReference type="EMBL" id="KAK3346141.1"/>
    </source>
</evidence>
<feature type="domain" description="FAD/NAD(P)-binding" evidence="1">
    <location>
        <begin position="6"/>
        <end position="307"/>
    </location>
</feature>
<comment type="caution">
    <text evidence="2">The sequence shown here is derived from an EMBL/GenBank/DDBJ whole genome shotgun (WGS) entry which is preliminary data.</text>
</comment>
<reference evidence="2" key="2">
    <citation type="submission" date="2023-06" db="EMBL/GenBank/DDBJ databases">
        <authorList>
            <consortium name="Lawrence Berkeley National Laboratory"/>
            <person name="Haridas S."/>
            <person name="Hensen N."/>
            <person name="Bonometti L."/>
            <person name="Westerberg I."/>
            <person name="Brannstrom I.O."/>
            <person name="Guillou S."/>
            <person name="Cros-Aarteil S."/>
            <person name="Calhoun S."/>
            <person name="Kuo A."/>
            <person name="Mondo S."/>
            <person name="Pangilinan J."/>
            <person name="Riley R."/>
            <person name="Labutti K."/>
            <person name="Andreopoulos B."/>
            <person name="Lipzen A."/>
            <person name="Chen C."/>
            <person name="Yanf M."/>
            <person name="Daum C."/>
            <person name="Ng V."/>
            <person name="Clum A."/>
            <person name="Steindorff A."/>
            <person name="Ohm R."/>
            <person name="Martin F."/>
            <person name="Silar P."/>
            <person name="Natvig D."/>
            <person name="Lalanne C."/>
            <person name="Gautier V."/>
            <person name="Ament-Velasquez S.L."/>
            <person name="Kruys A."/>
            <person name="Hutchinson M.I."/>
            <person name="Powell A.J."/>
            <person name="Barry K."/>
            <person name="Miller A.N."/>
            <person name="Grigoriev I.V."/>
            <person name="Debuchy R."/>
            <person name="Gladieux P."/>
            <person name="Thoren M.H."/>
            <person name="Johannesson H."/>
        </authorList>
    </citation>
    <scope>NUCLEOTIDE SEQUENCE</scope>
    <source>
        <strain evidence="2">CBS 955.72</strain>
    </source>
</reference>
<dbReference type="GO" id="GO:0050660">
    <property type="term" value="F:flavin adenine dinucleotide binding"/>
    <property type="evidence" value="ECO:0007669"/>
    <property type="project" value="TreeGrafter"/>
</dbReference>
<dbReference type="PRINTS" id="PR00368">
    <property type="entry name" value="FADPNR"/>
</dbReference>
<proteinExistence type="predicted"/>
<keyword evidence="3" id="KW-1185">Reference proteome</keyword>
<dbReference type="GO" id="GO:0005737">
    <property type="term" value="C:cytoplasm"/>
    <property type="evidence" value="ECO:0007669"/>
    <property type="project" value="TreeGrafter"/>
</dbReference>
<dbReference type="AlphaFoldDB" id="A0AAJ0MAC8"/>
<dbReference type="Proteomes" id="UP001275084">
    <property type="component" value="Unassembled WGS sequence"/>
</dbReference>
<organism evidence="2 3">
    <name type="scientific">Lasiosphaeria hispida</name>
    <dbReference type="NCBI Taxonomy" id="260671"/>
    <lineage>
        <taxon>Eukaryota</taxon>
        <taxon>Fungi</taxon>
        <taxon>Dikarya</taxon>
        <taxon>Ascomycota</taxon>
        <taxon>Pezizomycotina</taxon>
        <taxon>Sordariomycetes</taxon>
        <taxon>Sordariomycetidae</taxon>
        <taxon>Sordariales</taxon>
        <taxon>Lasiosphaeriaceae</taxon>
        <taxon>Lasiosphaeria</taxon>
    </lineage>
</organism>
<dbReference type="InterPro" id="IPR023753">
    <property type="entry name" value="FAD/NAD-binding_dom"/>
</dbReference>
<dbReference type="SUPFAM" id="SSF51905">
    <property type="entry name" value="FAD/NAD(P)-binding domain"/>
    <property type="match status" value="1"/>
</dbReference>
<dbReference type="Gene3D" id="3.50.50.100">
    <property type="match status" value="1"/>
</dbReference>
<dbReference type="PRINTS" id="PR00469">
    <property type="entry name" value="PNDRDTASEII"/>
</dbReference>
<dbReference type="InterPro" id="IPR036188">
    <property type="entry name" value="FAD/NAD-bd_sf"/>
</dbReference>